<gene>
    <name evidence="3" type="ORF">BXZ70DRAFT_1011259</name>
</gene>
<dbReference type="EMBL" id="JAEVFJ010000037">
    <property type="protein sequence ID" value="KAH8090997.1"/>
    <property type="molecule type" value="Genomic_DNA"/>
</dbReference>
<evidence type="ECO:0000256" key="2">
    <source>
        <dbReference type="SAM" id="Phobius"/>
    </source>
</evidence>
<sequence length="498" mass="54665">MASYTRTPNWALPPQAHPPSSPPPAATFVPYRDTEKGLETPLLVPAPGYVPASYMAASPIPSTVARPRRSCARKFCLHLGHFILFTALIFFFLPNAYDRVKTFVTQTIHNGDVMQGTPASAIFHPDCVDDARWTNHDDELDHDGHNHHAYQFRHLIKTTIDLPLNSDLLYFLSQGSLAHGAVEFVDDGKKGDDKVAVDVAFYYIHDVARDNIRVCRLQRDGNKNGVGIFSPDHLPPVHHDEYRTHFSVVVHLPNGEGDRHVYKALQTDMHIFTHTFRNLDNSAFFTSLNLKTTNAHVHFDSVSAGTAYVATSNAHVDGKLTATELLDIHTTNGALKNEITLVNNDTSKPTGLVLRTSNSVIISSVSLVSTTEDKTGGAFEVTAHTSNAPIDVVFPNAPVDSLLTFKATSSNAHVRAKLHETYEGSFELSTGRWFPATVNYEEGVEDPAGKGRHRVVETRDYGRGHASGKVSWKADDAAMRTVGSVDLATSNSGIQLIL</sequence>
<proteinExistence type="predicted"/>
<organism evidence="3 4">
    <name type="scientific">Cristinia sonorae</name>
    <dbReference type="NCBI Taxonomy" id="1940300"/>
    <lineage>
        <taxon>Eukaryota</taxon>
        <taxon>Fungi</taxon>
        <taxon>Dikarya</taxon>
        <taxon>Basidiomycota</taxon>
        <taxon>Agaricomycotina</taxon>
        <taxon>Agaricomycetes</taxon>
        <taxon>Agaricomycetidae</taxon>
        <taxon>Agaricales</taxon>
        <taxon>Pleurotineae</taxon>
        <taxon>Stephanosporaceae</taxon>
        <taxon>Cristinia</taxon>
    </lineage>
</organism>
<comment type="caution">
    <text evidence="3">The sequence shown here is derived from an EMBL/GenBank/DDBJ whole genome shotgun (WGS) entry which is preliminary data.</text>
</comment>
<keyword evidence="2" id="KW-0472">Membrane</keyword>
<feature type="compositionally biased region" description="Pro residues" evidence="1">
    <location>
        <begin position="15"/>
        <end position="25"/>
    </location>
</feature>
<evidence type="ECO:0000313" key="3">
    <source>
        <dbReference type="EMBL" id="KAH8090997.1"/>
    </source>
</evidence>
<accession>A0A8K0UHK9</accession>
<name>A0A8K0UHK9_9AGAR</name>
<protein>
    <submittedName>
        <fullName evidence="3">Uncharacterized protein</fullName>
    </submittedName>
</protein>
<keyword evidence="2" id="KW-1133">Transmembrane helix</keyword>
<evidence type="ECO:0000256" key="1">
    <source>
        <dbReference type="SAM" id="MobiDB-lite"/>
    </source>
</evidence>
<keyword evidence="2" id="KW-0812">Transmembrane</keyword>
<keyword evidence="4" id="KW-1185">Reference proteome</keyword>
<feature type="transmembrane region" description="Helical" evidence="2">
    <location>
        <begin position="75"/>
        <end position="93"/>
    </location>
</feature>
<reference evidence="3" key="1">
    <citation type="journal article" date="2021" name="New Phytol.">
        <title>Evolutionary innovations through gain and loss of genes in the ectomycorrhizal Boletales.</title>
        <authorList>
            <person name="Wu G."/>
            <person name="Miyauchi S."/>
            <person name="Morin E."/>
            <person name="Kuo A."/>
            <person name="Drula E."/>
            <person name="Varga T."/>
            <person name="Kohler A."/>
            <person name="Feng B."/>
            <person name="Cao Y."/>
            <person name="Lipzen A."/>
            <person name="Daum C."/>
            <person name="Hundley H."/>
            <person name="Pangilinan J."/>
            <person name="Johnson J."/>
            <person name="Barry K."/>
            <person name="LaButti K."/>
            <person name="Ng V."/>
            <person name="Ahrendt S."/>
            <person name="Min B."/>
            <person name="Choi I.G."/>
            <person name="Park H."/>
            <person name="Plett J.M."/>
            <person name="Magnuson J."/>
            <person name="Spatafora J.W."/>
            <person name="Nagy L.G."/>
            <person name="Henrissat B."/>
            <person name="Grigoriev I.V."/>
            <person name="Yang Z.L."/>
            <person name="Xu J."/>
            <person name="Martin F.M."/>
        </authorList>
    </citation>
    <scope>NUCLEOTIDE SEQUENCE</scope>
    <source>
        <strain evidence="3">KKN 215</strain>
    </source>
</reference>
<dbReference type="AlphaFoldDB" id="A0A8K0UHK9"/>
<feature type="region of interest" description="Disordered" evidence="1">
    <location>
        <begin position="1"/>
        <end position="27"/>
    </location>
</feature>
<dbReference type="Proteomes" id="UP000813824">
    <property type="component" value="Unassembled WGS sequence"/>
</dbReference>
<evidence type="ECO:0000313" key="4">
    <source>
        <dbReference type="Proteomes" id="UP000813824"/>
    </source>
</evidence>
<dbReference type="OrthoDB" id="5570013at2759"/>